<reference evidence="2" key="1">
    <citation type="submission" date="2025-08" db="UniProtKB">
        <authorList>
            <consortium name="RefSeq"/>
        </authorList>
    </citation>
    <scope>IDENTIFICATION</scope>
</reference>
<dbReference type="GeneID" id="108010700"/>
<name>A0AB39ZAI9_DROSZ</name>
<gene>
    <name evidence="2" type="primary">sunn</name>
</gene>
<proteinExistence type="predicted"/>
<dbReference type="AlphaFoldDB" id="A0AB39ZAI9"/>
<organism evidence="1 2">
    <name type="scientific">Drosophila suzukii</name>
    <name type="common">Spotted-wing drosophila fruit fly</name>
    <dbReference type="NCBI Taxonomy" id="28584"/>
    <lineage>
        <taxon>Eukaryota</taxon>
        <taxon>Metazoa</taxon>
        <taxon>Ecdysozoa</taxon>
        <taxon>Arthropoda</taxon>
        <taxon>Hexapoda</taxon>
        <taxon>Insecta</taxon>
        <taxon>Pterygota</taxon>
        <taxon>Neoptera</taxon>
        <taxon>Endopterygota</taxon>
        <taxon>Diptera</taxon>
        <taxon>Brachycera</taxon>
        <taxon>Muscomorpha</taxon>
        <taxon>Ephydroidea</taxon>
        <taxon>Drosophilidae</taxon>
        <taxon>Drosophila</taxon>
        <taxon>Sophophora</taxon>
    </lineage>
</organism>
<dbReference type="RefSeq" id="XP_016931099.4">
    <property type="nucleotide sequence ID" value="XM_017075610.4"/>
</dbReference>
<sequence length="959" mass="109821">MDFVTAMSTVGNTHSVAKAFAYAFLKAVNSDPQNWINKVSHQFVGQCFRVLGLNFTVSVQAFSQTQDHPYRDDNPNYIFDPVPHVMEGLDGFLGVLPYMLAQVGEYFVSKGYTCAGFDEATQPLSCYLRLVMKWIKVVNAMCANMQLSGSTAVDRFLCEPLARMSFSILCGLTKLPPKYEDFPGLKEICLLLAEDVRYGVFYQDTCSEVVPPMLKIFQKHYKIFCGPEKTALDFVYCILTVVMSESGSYIDAYVFLEAMIKQFAESTDPNSSRYLRYLTNELIDVKYVVLQFGTFKESNSKPLLLATLKYLMTLQSNLASVDCFSQRFYEVLLQLVLRMQVSSVVVASLSAELYIKLSQRRYEDRDIAQHILETYIKNPDNPRKKETYTQFRTELTRYLKTLIQHFPGLKEFEFYALVLTARNVRIELSLIAAQSVSILFETHMAEYSSVPEARDQVNEFLRCWPHFIKAQSNQNGTRPVLYNIYSMINFELVAERDAELLLNLESFFLDNYLNDDTLSESEVYGLYTNISRSVDATGNIQIHSTAARALRDEQSELQGRLNITTKEGLERQELLNAYAKSIRRLHGLLMANKLHVRYVVDIYETLAKFVLEMPTQNDNITLYGSESLAAILVLLHDDLKDSDDEMGLRISLLVQQLQDFCVSELSNANVGLKRAKFMVCSILILHISQLPYSKLDCAAYDKILEILTSPPRELGSESVKLADTYVTSMYYVFRELIKTEQIVFPSNKIWKVLLQYKMCANKMNYLNSEIEQVIGVLMESRIESYVHCIPVIQLHLYNDAKVKKKASVALTAHLKLIDKNSSALDSWLLRLIIFQDSLDLLVKNMRIRRLEATSTRRRNRLLPLQHILILVDNLRLQEAHFMSIAKMVYTLKEEAVGPQEKPEIESFITRISAFKYQAEDELLEITNNEDFEGKLKALPPGPLNFWQHNALNVSRAPSN</sequence>
<protein>
    <submittedName>
        <fullName evidence="2">Uncharacterized protein sunn</fullName>
    </submittedName>
</protein>
<evidence type="ECO:0000313" key="2">
    <source>
        <dbReference type="RefSeq" id="XP_016931099.4"/>
    </source>
</evidence>
<dbReference type="Proteomes" id="UP001652628">
    <property type="component" value="Chromosome 3"/>
</dbReference>
<evidence type="ECO:0000313" key="1">
    <source>
        <dbReference type="Proteomes" id="UP001652628"/>
    </source>
</evidence>
<keyword evidence="1" id="KW-1185">Reference proteome</keyword>
<accession>A0AB39ZAI9</accession>